<dbReference type="EMBL" id="PKHU01000002">
    <property type="protein sequence ID" value="PKZ29832.1"/>
    <property type="molecule type" value="Genomic_DNA"/>
</dbReference>
<dbReference type="InterPro" id="IPR036458">
    <property type="entry name" value="Na:dicarbo_symporter_sf"/>
</dbReference>
<keyword evidence="3" id="KW-1003">Cell membrane</keyword>
<keyword evidence="2" id="KW-0813">Transport</keyword>
<dbReference type="Proteomes" id="UP000234639">
    <property type="component" value="Unassembled WGS sequence"/>
</dbReference>
<dbReference type="InterPro" id="IPR023025">
    <property type="entry name" value="Ser_Thr_transp_SstT"/>
</dbReference>
<dbReference type="NCBIfam" id="NF010151">
    <property type="entry name" value="PRK13628.1"/>
    <property type="match status" value="1"/>
</dbReference>
<evidence type="ECO:0000313" key="10">
    <source>
        <dbReference type="EMBL" id="PKZ29832.1"/>
    </source>
</evidence>
<keyword evidence="6" id="KW-0029">Amino-acid transport</keyword>
<reference evidence="10 11" key="1">
    <citation type="submission" date="2017-12" db="EMBL/GenBank/DDBJ databases">
        <title>Phylogenetic diversity of female urinary microbiome.</title>
        <authorList>
            <person name="Thomas-White K."/>
            <person name="Wolfe A.J."/>
        </authorList>
    </citation>
    <scope>NUCLEOTIDE SEQUENCE [LARGE SCALE GENOMIC DNA]</scope>
    <source>
        <strain evidence="10 11">UMB0112</strain>
    </source>
</reference>
<accession>A0A2I1NBU8</accession>
<feature type="transmembrane region" description="Helical" evidence="9">
    <location>
        <begin position="225"/>
        <end position="249"/>
    </location>
</feature>
<dbReference type="Pfam" id="PF00375">
    <property type="entry name" value="SDF"/>
    <property type="match status" value="1"/>
</dbReference>
<dbReference type="GO" id="GO:0015293">
    <property type="term" value="F:symporter activity"/>
    <property type="evidence" value="ECO:0007669"/>
    <property type="project" value="UniProtKB-KW"/>
</dbReference>
<feature type="transmembrane region" description="Helical" evidence="9">
    <location>
        <begin position="333"/>
        <end position="359"/>
    </location>
</feature>
<evidence type="ECO:0000256" key="4">
    <source>
        <dbReference type="ARBA" id="ARBA00022692"/>
    </source>
</evidence>
<keyword evidence="4 9" id="KW-0812">Transmembrane</keyword>
<name>A0A2I1NBU8_9BACT</name>
<feature type="transmembrane region" description="Helical" evidence="9">
    <location>
        <begin position="16"/>
        <end position="35"/>
    </location>
</feature>
<dbReference type="PANTHER" id="PTHR42865:SF8">
    <property type="entry name" value="SERINE_THREONINE TRANSPORTER SSTT"/>
    <property type="match status" value="1"/>
</dbReference>
<evidence type="ECO:0000256" key="1">
    <source>
        <dbReference type="ARBA" id="ARBA00004141"/>
    </source>
</evidence>
<organism evidence="10 11">
    <name type="scientific">Campylobacter ureolyticus</name>
    <dbReference type="NCBI Taxonomy" id="827"/>
    <lineage>
        <taxon>Bacteria</taxon>
        <taxon>Pseudomonadati</taxon>
        <taxon>Campylobacterota</taxon>
        <taxon>Epsilonproteobacteria</taxon>
        <taxon>Campylobacterales</taxon>
        <taxon>Campylobacteraceae</taxon>
        <taxon>Campylobacter</taxon>
    </lineage>
</organism>
<feature type="transmembrane region" description="Helical" evidence="9">
    <location>
        <begin position="55"/>
        <end position="77"/>
    </location>
</feature>
<dbReference type="PANTHER" id="PTHR42865">
    <property type="entry name" value="PROTON/GLUTAMATE-ASPARTATE SYMPORTER"/>
    <property type="match status" value="1"/>
</dbReference>
<evidence type="ECO:0000256" key="2">
    <source>
        <dbReference type="ARBA" id="ARBA00022448"/>
    </source>
</evidence>
<feature type="transmembrane region" description="Helical" evidence="9">
    <location>
        <begin position="153"/>
        <end position="173"/>
    </location>
</feature>
<evidence type="ECO:0000256" key="3">
    <source>
        <dbReference type="ARBA" id="ARBA00022475"/>
    </source>
</evidence>
<keyword evidence="5" id="KW-0769">Symport</keyword>
<feature type="transmembrane region" description="Helical" evidence="9">
    <location>
        <begin position="194"/>
        <end position="213"/>
    </location>
</feature>
<keyword evidence="7 9" id="KW-1133">Transmembrane helix</keyword>
<keyword evidence="8 9" id="KW-0472">Membrane</keyword>
<dbReference type="HAMAP" id="MF_01582">
    <property type="entry name" value="Ser_Thr_transp_SstT"/>
    <property type="match status" value="1"/>
</dbReference>
<comment type="subcellular location">
    <subcellularLocation>
        <location evidence="1">Membrane</location>
        <topology evidence="1">Multi-pass membrane protein</topology>
    </subcellularLocation>
</comment>
<gene>
    <name evidence="10" type="ORF">CYJ41_02780</name>
</gene>
<dbReference type="AlphaFoldDB" id="A0A2I1NBU8"/>
<protein>
    <submittedName>
        <fullName evidence="10">Serine/threonine transporter SstT</fullName>
    </submittedName>
</protein>
<sequence>MSSFQKLVKSYKDKNLVIKILVGVFIGAIIGFLAQNSDTGFINSLAAAVGTLGSLFVRALKAVAPILVFILIAASFITRNFSNTKGLKFVLILYLISTVLASAIGVIASFMFPTTLVLDVTAADASSAPTSMVEVLSGLLFKMVDNPVNALTTGNYVGILTWAIGFGLALKFASPATKSLFEDLSDAITKIVQFIIQLAPFGIMGLVANSVATAGGEALMGYLKLVIVLVAAMAFVAFVTNPLLAGIVLKKNPYPLLFTCLKESGLYAFFTRSSAANIPVNLNLCRKLDLDEDLYSITIPLGANVNMAGAAVVIAILTLSAVFTLGIEVSFGTALLLCFVSALGACGCGGVAGGSLMLIPLATSLFNIPNDIAMQVIAVGFIIGVIQDSVETAINSSTDVLFTAVASEATNNTKN</sequence>
<evidence type="ECO:0000256" key="6">
    <source>
        <dbReference type="ARBA" id="ARBA00022970"/>
    </source>
</evidence>
<dbReference type="GO" id="GO:0015826">
    <property type="term" value="P:threonine transport"/>
    <property type="evidence" value="ECO:0007669"/>
    <property type="project" value="InterPro"/>
</dbReference>
<dbReference type="Gene3D" id="1.10.3860.10">
    <property type="entry name" value="Sodium:dicarboxylate symporter"/>
    <property type="match status" value="1"/>
</dbReference>
<feature type="transmembrane region" description="Helical" evidence="9">
    <location>
        <begin position="305"/>
        <end position="327"/>
    </location>
</feature>
<dbReference type="InterPro" id="IPR001991">
    <property type="entry name" value="Na-dicarboxylate_symporter"/>
</dbReference>
<evidence type="ECO:0000256" key="9">
    <source>
        <dbReference type="SAM" id="Phobius"/>
    </source>
</evidence>
<dbReference type="SUPFAM" id="SSF118215">
    <property type="entry name" value="Proton glutamate symport protein"/>
    <property type="match status" value="1"/>
</dbReference>
<comment type="caution">
    <text evidence="10">The sequence shown here is derived from an EMBL/GenBank/DDBJ whole genome shotgun (WGS) entry which is preliminary data.</text>
</comment>
<evidence type="ECO:0000256" key="5">
    <source>
        <dbReference type="ARBA" id="ARBA00022847"/>
    </source>
</evidence>
<evidence type="ECO:0000313" key="11">
    <source>
        <dbReference type="Proteomes" id="UP000234639"/>
    </source>
</evidence>
<evidence type="ECO:0000256" key="7">
    <source>
        <dbReference type="ARBA" id="ARBA00022989"/>
    </source>
</evidence>
<dbReference type="PRINTS" id="PR00173">
    <property type="entry name" value="EDTRNSPORT"/>
</dbReference>
<feature type="transmembrane region" description="Helical" evidence="9">
    <location>
        <begin position="89"/>
        <end position="112"/>
    </location>
</feature>
<dbReference type="GO" id="GO:0032329">
    <property type="term" value="P:serine transport"/>
    <property type="evidence" value="ECO:0007669"/>
    <property type="project" value="InterPro"/>
</dbReference>
<dbReference type="GO" id="GO:0005886">
    <property type="term" value="C:plasma membrane"/>
    <property type="evidence" value="ECO:0007669"/>
    <property type="project" value="UniProtKB-SubCell"/>
</dbReference>
<dbReference type="RefSeq" id="WP_101636856.1">
    <property type="nucleotide sequence ID" value="NZ_JANQCS010000005.1"/>
</dbReference>
<evidence type="ECO:0000256" key="8">
    <source>
        <dbReference type="ARBA" id="ARBA00023136"/>
    </source>
</evidence>
<proteinExistence type="inferred from homology"/>